<dbReference type="Proteomes" id="UP001308179">
    <property type="component" value="Unassembled WGS sequence"/>
</dbReference>
<dbReference type="NCBIfam" id="TIGR00654">
    <property type="entry name" value="PhzF_family"/>
    <property type="match status" value="1"/>
</dbReference>
<dbReference type="PANTHER" id="PTHR13774:SF32">
    <property type="entry name" value="ANTISENSE-ENHANCING SEQUENCE 1"/>
    <property type="match status" value="1"/>
</dbReference>
<accession>A0ABR0LFN0</accession>
<keyword evidence="2" id="KW-1185">Reference proteome</keyword>
<gene>
    <name evidence="1" type="ORF">LTR32_001061</name>
</gene>
<sequence>MPSLPFVTVDVFTTSRFAGNPLAIVRIPEDGQVSTEQMQIIAREFNLSETVFLHEARRGDDGETEWGFRIFMTSAELPFAGHPTIGAACYALGTLADNARSGKLLCSAGPIVIQYSDGVAKASIPHNVHIHTESRFTAEQLYEPQPALAHLKRPRAMTVVSPVRGMNFIMVELDSLEDLAKVTTSGVKPRAKLDKGWDTGFVGSYFYVVMQVGQQPDMKGHQIRTRMIEGPLEDAATGSAACGLCAYLAMEGLLKDVSFLITQGVEMGRKSEIGVAVTLTEDFGAIDKIELSGSAVKVMEGNGALLQSVVSPGWLPDNTTGQAKSLLAMR</sequence>
<reference evidence="1 2" key="1">
    <citation type="submission" date="2023-08" db="EMBL/GenBank/DDBJ databases">
        <title>Black Yeasts Isolated from many extreme environments.</title>
        <authorList>
            <person name="Coleine C."/>
            <person name="Stajich J.E."/>
            <person name="Selbmann L."/>
        </authorList>
    </citation>
    <scope>NUCLEOTIDE SEQUENCE [LARGE SCALE GENOMIC DNA]</scope>
    <source>
        <strain evidence="1 2">CCFEE 5386</strain>
    </source>
</reference>
<organism evidence="1 2">
    <name type="scientific">Rachicladosporium monterosium</name>
    <dbReference type="NCBI Taxonomy" id="1507873"/>
    <lineage>
        <taxon>Eukaryota</taxon>
        <taxon>Fungi</taxon>
        <taxon>Dikarya</taxon>
        <taxon>Ascomycota</taxon>
        <taxon>Pezizomycotina</taxon>
        <taxon>Dothideomycetes</taxon>
        <taxon>Dothideomycetidae</taxon>
        <taxon>Cladosporiales</taxon>
        <taxon>Cladosporiaceae</taxon>
        <taxon>Rachicladosporium</taxon>
    </lineage>
</organism>
<evidence type="ECO:0008006" key="3">
    <source>
        <dbReference type="Google" id="ProtNLM"/>
    </source>
</evidence>
<dbReference type="EMBL" id="JAVRRR010000037">
    <property type="protein sequence ID" value="KAK5147508.1"/>
    <property type="molecule type" value="Genomic_DNA"/>
</dbReference>
<proteinExistence type="predicted"/>
<comment type="caution">
    <text evidence="1">The sequence shown here is derived from an EMBL/GenBank/DDBJ whole genome shotgun (WGS) entry which is preliminary data.</text>
</comment>
<dbReference type="SUPFAM" id="SSF54506">
    <property type="entry name" value="Diaminopimelate epimerase-like"/>
    <property type="match status" value="1"/>
</dbReference>
<protein>
    <recommendedName>
        <fullName evidence="3">Diaminopimelate epimerase-like protein</fullName>
    </recommendedName>
</protein>
<evidence type="ECO:0000313" key="1">
    <source>
        <dbReference type="EMBL" id="KAK5147508.1"/>
    </source>
</evidence>
<dbReference type="InterPro" id="IPR003719">
    <property type="entry name" value="Phenazine_PhzF-like"/>
</dbReference>
<name>A0ABR0LFN0_9PEZI</name>
<dbReference type="PIRSF" id="PIRSF016184">
    <property type="entry name" value="PhzC_PhzF"/>
    <property type="match status" value="1"/>
</dbReference>
<dbReference type="Pfam" id="PF02567">
    <property type="entry name" value="PhzC-PhzF"/>
    <property type="match status" value="1"/>
</dbReference>
<dbReference type="PANTHER" id="PTHR13774">
    <property type="entry name" value="PHENAZINE BIOSYNTHESIS PROTEIN"/>
    <property type="match status" value="1"/>
</dbReference>
<dbReference type="Gene3D" id="3.10.310.10">
    <property type="entry name" value="Diaminopimelate Epimerase, Chain A, domain 1"/>
    <property type="match status" value="2"/>
</dbReference>
<evidence type="ECO:0000313" key="2">
    <source>
        <dbReference type="Proteomes" id="UP001308179"/>
    </source>
</evidence>